<proteinExistence type="predicted"/>
<evidence type="ECO:0000313" key="2">
    <source>
        <dbReference type="EMBL" id="KPA35254.1"/>
    </source>
</evidence>
<reference evidence="2 3" key="1">
    <citation type="submission" date="2015-04" db="EMBL/GenBank/DDBJ databases">
        <title>The draft genome sequence of Fusarium langsethiae, a T-2/HT-2 mycotoxin producer.</title>
        <authorList>
            <person name="Lysoe E."/>
            <person name="Divon H.H."/>
            <person name="Terzi V."/>
            <person name="Orru L."/>
            <person name="Lamontanara A."/>
            <person name="Kolseth A.-K."/>
            <person name="Frandsen R.J."/>
            <person name="Nielsen K."/>
            <person name="Thrane U."/>
        </authorList>
    </citation>
    <scope>NUCLEOTIDE SEQUENCE [LARGE SCALE GENOMIC DNA]</scope>
    <source>
        <strain evidence="2 3">Fl201059</strain>
    </source>
</reference>
<dbReference type="Proteomes" id="UP000037904">
    <property type="component" value="Unassembled WGS sequence"/>
</dbReference>
<name>A0A0N0V4N8_FUSLA</name>
<evidence type="ECO:0000313" key="3">
    <source>
        <dbReference type="Proteomes" id="UP000037904"/>
    </source>
</evidence>
<accession>A0A0N0V4N8</accession>
<sequence length="256" mass="29586">MSYLSGKQTVNPDLHSNAPPSSASIATQNDWHSHMATNYWEAPPAPLPTSLNEPELHDLPTEIPLAMLGPYHHRASHIPDRVVKRQIKSRGAQSRKRIQTNSVGKNENYMGEEVPPNLKSSCPEEERCIFASRWQHRHKTDQDMWDNIQTDFQDRFQYSYDRTVLQMKLGRGQSKYIDWLPQDENLLREAWTEVERSRYQLILKAFLELGGSKNMRLCASDIQAKITDDLNLENDLFIETLGSASKRRRQKSRAGR</sequence>
<dbReference type="EMBL" id="JXCE01001338">
    <property type="protein sequence ID" value="KPA35254.1"/>
    <property type="molecule type" value="Genomic_DNA"/>
</dbReference>
<feature type="region of interest" description="Disordered" evidence="1">
    <location>
        <begin position="1"/>
        <end position="26"/>
    </location>
</feature>
<dbReference type="AlphaFoldDB" id="A0A0N0V4N8"/>
<gene>
    <name evidence="2" type="ORF">FLAG1_12066</name>
</gene>
<comment type="caution">
    <text evidence="2">The sequence shown here is derived from an EMBL/GenBank/DDBJ whole genome shotgun (WGS) entry which is preliminary data.</text>
</comment>
<feature type="compositionally biased region" description="Polar residues" evidence="1">
    <location>
        <begin position="1"/>
        <end position="11"/>
    </location>
</feature>
<evidence type="ECO:0000256" key="1">
    <source>
        <dbReference type="SAM" id="MobiDB-lite"/>
    </source>
</evidence>
<protein>
    <submittedName>
        <fullName evidence="2">Uncharacterized protein</fullName>
    </submittedName>
</protein>
<organism evidence="2 3">
    <name type="scientific">Fusarium langsethiae</name>
    <dbReference type="NCBI Taxonomy" id="179993"/>
    <lineage>
        <taxon>Eukaryota</taxon>
        <taxon>Fungi</taxon>
        <taxon>Dikarya</taxon>
        <taxon>Ascomycota</taxon>
        <taxon>Pezizomycotina</taxon>
        <taxon>Sordariomycetes</taxon>
        <taxon>Hypocreomycetidae</taxon>
        <taxon>Hypocreales</taxon>
        <taxon>Nectriaceae</taxon>
        <taxon>Fusarium</taxon>
    </lineage>
</organism>
<keyword evidence="3" id="KW-1185">Reference proteome</keyword>